<protein>
    <submittedName>
        <fullName evidence="1">Sigma-70 family RNA polymerase sigma factor</fullName>
    </submittedName>
</protein>
<sequence>MNQEIIKRLKNLRMIDTEIMSKRQEIAELRSKILKGQQYSDMPKVEKLGNGNEDLNIKIIDDTRIINEDINKLYKERQVLTTAINSLDDALERNVIRLFYINRYTWNEIAAEFNCSVRTAHNIRDSGVKNLSKVLHTFT</sequence>
<gene>
    <name evidence="1" type="ORF">KB584_04415</name>
</gene>
<reference evidence="1" key="1">
    <citation type="submission" date="2021-04" db="EMBL/GenBank/DDBJ databases">
        <title>Draft genomes of 20 S. canis strains.</title>
        <authorList>
            <person name="Pagnossin D."/>
            <person name="Weir W."/>
            <person name="Smith A."/>
            <person name="Ure R."/>
            <person name="Oravcova K."/>
        </authorList>
    </citation>
    <scope>NUCLEOTIDE SEQUENCE</scope>
    <source>
        <strain evidence="1">284</strain>
    </source>
</reference>
<dbReference type="RefSeq" id="WP_071127074.1">
    <property type="nucleotide sequence ID" value="NZ_BLRR01000018.1"/>
</dbReference>
<dbReference type="InterPro" id="IPR010861">
    <property type="entry name" value="DUF1492"/>
</dbReference>
<comment type="caution">
    <text evidence="1">The sequence shown here is derived from an EMBL/GenBank/DDBJ whole genome shotgun (WGS) entry which is preliminary data.</text>
</comment>
<name>A0AAE4Q5A6_STRCB</name>
<dbReference type="Proteomes" id="UP001186118">
    <property type="component" value="Unassembled WGS sequence"/>
</dbReference>
<dbReference type="AlphaFoldDB" id="A0AAE4Q5A6"/>
<dbReference type="Pfam" id="PF07374">
    <property type="entry name" value="DUF1492"/>
    <property type="match status" value="1"/>
</dbReference>
<dbReference type="SUPFAM" id="SSF88659">
    <property type="entry name" value="Sigma3 and sigma4 domains of RNA polymerase sigma factors"/>
    <property type="match status" value="1"/>
</dbReference>
<evidence type="ECO:0000313" key="2">
    <source>
        <dbReference type="Proteomes" id="UP001186118"/>
    </source>
</evidence>
<organism evidence="1 2">
    <name type="scientific">Streptococcus canis</name>
    <dbReference type="NCBI Taxonomy" id="1329"/>
    <lineage>
        <taxon>Bacteria</taxon>
        <taxon>Bacillati</taxon>
        <taxon>Bacillota</taxon>
        <taxon>Bacilli</taxon>
        <taxon>Lactobacillales</taxon>
        <taxon>Streptococcaceae</taxon>
        <taxon>Streptococcus</taxon>
    </lineage>
</organism>
<proteinExistence type="predicted"/>
<dbReference type="Gene3D" id="1.10.10.10">
    <property type="entry name" value="Winged helix-like DNA-binding domain superfamily/Winged helix DNA-binding domain"/>
    <property type="match status" value="1"/>
</dbReference>
<dbReference type="InterPro" id="IPR013324">
    <property type="entry name" value="RNA_pol_sigma_r3/r4-like"/>
</dbReference>
<evidence type="ECO:0000313" key="1">
    <source>
        <dbReference type="EMBL" id="MDV5976709.1"/>
    </source>
</evidence>
<dbReference type="InterPro" id="IPR036388">
    <property type="entry name" value="WH-like_DNA-bd_sf"/>
</dbReference>
<accession>A0AAE4Q5A6</accession>
<dbReference type="EMBL" id="JAGQEX010000007">
    <property type="protein sequence ID" value="MDV5976709.1"/>
    <property type="molecule type" value="Genomic_DNA"/>
</dbReference>